<comment type="subcellular location">
    <subcellularLocation>
        <location evidence="1">Cell envelope</location>
    </subcellularLocation>
</comment>
<dbReference type="PANTHER" id="PTHR30469:SF11">
    <property type="entry name" value="BLL4320 PROTEIN"/>
    <property type="match status" value="1"/>
</dbReference>
<dbReference type="EMBL" id="MLJW01000217">
    <property type="protein sequence ID" value="OIQ93018.1"/>
    <property type="molecule type" value="Genomic_DNA"/>
</dbReference>
<feature type="domain" description="Multidrug resistance protein MdtA-like C-terminal permuted SH3" evidence="6">
    <location>
        <begin position="282"/>
        <end position="347"/>
    </location>
</feature>
<dbReference type="FunFam" id="2.40.30.170:FF:000010">
    <property type="entry name" value="Efflux RND transporter periplasmic adaptor subunit"/>
    <property type="match status" value="1"/>
</dbReference>
<sequence length="376" mass="40080">MTKRMVIMLALVGTLLGAIFGFQAFKGHMIKKFMAAQTAPAQTVSAIKAALQPWQTRIEAVGSLTAREGTDLAPEVSGIVSSIHFKSGEDVKAGKLLLKMNAAADIAQLHVLEAAAQLARSSYARDQRQFQAHAVSQAVLDSDRASVRSSAAQVAQQQAQIDKKRIRAPFAGRLGIRAASLGQYLNAGAKIVTLQALDPIYVDFYLPQKSVGQIKLDQTVSARTDAFPGKAYTGKIVAIDPKVDPGTRNVLVRAAVRNPGHELLPGMFALTDIEAGEARGQITLPQTAISYNPYGNLVYLVEDGGKGADGKPRLIVKQRFVTTGDTRGDQVAIVKGLKVGDLVVTSGQIKLRNDSPVTINNAILPANEAAPKPQDQ</sequence>
<evidence type="ECO:0000313" key="7">
    <source>
        <dbReference type="EMBL" id="OIQ93018.1"/>
    </source>
</evidence>
<gene>
    <name evidence="7" type="primary">bepF_5</name>
    <name evidence="7" type="ORF">GALL_250690</name>
</gene>
<dbReference type="Pfam" id="PF25917">
    <property type="entry name" value="BSH_RND"/>
    <property type="match status" value="1"/>
</dbReference>
<evidence type="ECO:0000259" key="5">
    <source>
        <dbReference type="Pfam" id="PF25954"/>
    </source>
</evidence>
<dbReference type="SUPFAM" id="SSF111369">
    <property type="entry name" value="HlyD-like secretion proteins"/>
    <property type="match status" value="1"/>
</dbReference>
<accession>A0A1J5RCF8</accession>
<comment type="similarity">
    <text evidence="2">Belongs to the membrane fusion protein (MFP) (TC 8.A.1) family.</text>
</comment>
<dbReference type="InterPro" id="IPR058627">
    <property type="entry name" value="MdtA-like_C"/>
</dbReference>
<feature type="domain" description="Multidrug resistance protein MdtA-like barrel-sandwich hybrid" evidence="4">
    <location>
        <begin position="71"/>
        <end position="190"/>
    </location>
</feature>
<evidence type="ECO:0000259" key="4">
    <source>
        <dbReference type="Pfam" id="PF25917"/>
    </source>
</evidence>
<keyword evidence="3" id="KW-0813">Transport</keyword>
<dbReference type="Gene3D" id="1.10.287.470">
    <property type="entry name" value="Helix hairpin bin"/>
    <property type="match status" value="1"/>
</dbReference>
<dbReference type="Gene3D" id="2.40.30.170">
    <property type="match status" value="1"/>
</dbReference>
<organism evidence="7">
    <name type="scientific">mine drainage metagenome</name>
    <dbReference type="NCBI Taxonomy" id="410659"/>
    <lineage>
        <taxon>unclassified sequences</taxon>
        <taxon>metagenomes</taxon>
        <taxon>ecological metagenomes</taxon>
    </lineage>
</organism>
<proteinExistence type="inferred from homology"/>
<evidence type="ECO:0000256" key="1">
    <source>
        <dbReference type="ARBA" id="ARBA00004196"/>
    </source>
</evidence>
<dbReference type="NCBIfam" id="TIGR01730">
    <property type="entry name" value="RND_mfp"/>
    <property type="match status" value="1"/>
</dbReference>
<dbReference type="GO" id="GO:0015562">
    <property type="term" value="F:efflux transmembrane transporter activity"/>
    <property type="evidence" value="ECO:0007669"/>
    <property type="project" value="TreeGrafter"/>
</dbReference>
<evidence type="ECO:0000256" key="3">
    <source>
        <dbReference type="ARBA" id="ARBA00022448"/>
    </source>
</evidence>
<dbReference type="InterPro" id="IPR006143">
    <property type="entry name" value="RND_pump_MFP"/>
</dbReference>
<dbReference type="InterPro" id="IPR058792">
    <property type="entry name" value="Beta-barrel_RND_2"/>
</dbReference>
<dbReference type="Pfam" id="PF25954">
    <property type="entry name" value="Beta-barrel_RND_2"/>
    <property type="match status" value="1"/>
</dbReference>
<dbReference type="Gene3D" id="2.40.50.100">
    <property type="match status" value="1"/>
</dbReference>
<dbReference type="Pfam" id="PF25967">
    <property type="entry name" value="RND-MFP_C"/>
    <property type="match status" value="1"/>
</dbReference>
<evidence type="ECO:0000259" key="6">
    <source>
        <dbReference type="Pfam" id="PF25967"/>
    </source>
</evidence>
<name>A0A1J5RCF8_9ZZZZ</name>
<dbReference type="InterPro" id="IPR058625">
    <property type="entry name" value="MdtA-like_BSH"/>
</dbReference>
<dbReference type="PANTHER" id="PTHR30469">
    <property type="entry name" value="MULTIDRUG RESISTANCE PROTEIN MDTA"/>
    <property type="match status" value="1"/>
</dbReference>
<evidence type="ECO:0000256" key="2">
    <source>
        <dbReference type="ARBA" id="ARBA00009477"/>
    </source>
</evidence>
<reference evidence="7" key="1">
    <citation type="submission" date="2016-10" db="EMBL/GenBank/DDBJ databases">
        <title>Sequence of Gallionella enrichment culture.</title>
        <authorList>
            <person name="Poehlein A."/>
            <person name="Muehling M."/>
            <person name="Daniel R."/>
        </authorList>
    </citation>
    <scope>NUCLEOTIDE SEQUENCE</scope>
</reference>
<dbReference type="GO" id="GO:1990281">
    <property type="term" value="C:efflux pump complex"/>
    <property type="evidence" value="ECO:0007669"/>
    <property type="project" value="TreeGrafter"/>
</dbReference>
<protein>
    <submittedName>
        <fullName evidence="7">Efflux pump periplasmic linker BepF</fullName>
    </submittedName>
</protein>
<dbReference type="Gene3D" id="2.40.420.20">
    <property type="match status" value="1"/>
</dbReference>
<comment type="caution">
    <text evidence="7">The sequence shown here is derived from an EMBL/GenBank/DDBJ whole genome shotgun (WGS) entry which is preliminary data.</text>
</comment>
<dbReference type="AlphaFoldDB" id="A0A1J5RCF8"/>
<feature type="domain" description="CusB-like beta-barrel" evidence="5">
    <location>
        <begin position="200"/>
        <end position="273"/>
    </location>
</feature>